<dbReference type="PANTHER" id="PTHR34122">
    <property type="entry name" value="EXPRESSED PROTEIN-RELATED"/>
    <property type="match status" value="1"/>
</dbReference>
<proteinExistence type="predicted"/>
<sequence>MRIRKQQRDRCMADSNCAGALHLLAAASVSNNVVHAAHEAAAVLQLQTSVSDVDAVEPMVIQDEKKICSFGDSQVVKVEGQASSSVSDYGVSTKRIREEQAGIKWIGVGLDSKKLQQKAGKMETSSNKLSPLTLLSSKITSDSSYLDIRSSCSVQQQQTLQISSCRSRSFPQTEPRNGGGNSSSEEKAYTGRRSLKQKKGLNTNVQSTGRHIMDGEQEKIHEATHVLDTYTYSPDPFAMDAEPDSKKLKVLKQAKIGHFFPQSSHHRFSRKQRASSKTYGDKIFGVIPEQSSMLSPLGAAVQLPVPLSPDHPLNHSKESLLHAVYKVFLQAGKAGLTAREAASRVVEQGFPGHHQGGVMGRVEVGKLLRSSPFFMELEEGRFALFSAIIGGNEESLAKTGVEAEAQAQKTEVETAVQAQKTEVSAEAQAQKTGLEAEAQAQAPKKARQKGRWTGIPPLFKVEVEDIPMDIKAESEESCLETRVLQQSKSRRRLIQLTQEGDIELGDQCNRTDGKSWHCPLRARMGYQLCDYHLNKLRIKTTSNLSRKPNPAIVVEQQVSSGSTPDDSWLQVPKTSVWRDFINYYSCWSPRSFTSVLIGILGNVT</sequence>
<dbReference type="InterPro" id="IPR014977">
    <property type="entry name" value="WRC_dom"/>
</dbReference>
<evidence type="ECO:0000313" key="4">
    <source>
        <dbReference type="EMBL" id="CAK9263793.1"/>
    </source>
</evidence>
<evidence type="ECO:0000259" key="3">
    <source>
        <dbReference type="PROSITE" id="PS51667"/>
    </source>
</evidence>
<dbReference type="PROSITE" id="PS51667">
    <property type="entry name" value="WRC"/>
    <property type="match status" value="1"/>
</dbReference>
<keyword evidence="1" id="KW-0539">Nucleus</keyword>
<feature type="region of interest" description="Disordered" evidence="2">
    <location>
        <begin position="163"/>
        <end position="205"/>
    </location>
</feature>
<dbReference type="EMBL" id="OZ020111">
    <property type="protein sequence ID" value="CAK9263793.1"/>
    <property type="molecule type" value="Genomic_DNA"/>
</dbReference>
<evidence type="ECO:0000256" key="2">
    <source>
        <dbReference type="SAM" id="MobiDB-lite"/>
    </source>
</evidence>
<feature type="domain" description="WRC" evidence="3">
    <location>
        <begin position="502"/>
        <end position="550"/>
    </location>
</feature>
<reference evidence="4" key="1">
    <citation type="submission" date="2024-02" db="EMBL/GenBank/DDBJ databases">
        <authorList>
            <consortium name="ELIXIR-Norway"/>
            <consortium name="Elixir Norway"/>
        </authorList>
    </citation>
    <scope>NUCLEOTIDE SEQUENCE</scope>
</reference>
<dbReference type="Proteomes" id="UP001497444">
    <property type="component" value="Chromosome 16"/>
</dbReference>
<evidence type="ECO:0000256" key="1">
    <source>
        <dbReference type="ARBA" id="ARBA00023242"/>
    </source>
</evidence>
<evidence type="ECO:0000313" key="5">
    <source>
        <dbReference type="Proteomes" id="UP001497444"/>
    </source>
</evidence>
<keyword evidence="5" id="KW-1185">Reference proteome</keyword>
<accession>A0ABP0WAD6</accession>
<name>A0ABP0WAD6_9BRYO</name>
<organism evidence="4 5">
    <name type="scientific">Sphagnum jensenii</name>
    <dbReference type="NCBI Taxonomy" id="128206"/>
    <lineage>
        <taxon>Eukaryota</taxon>
        <taxon>Viridiplantae</taxon>
        <taxon>Streptophyta</taxon>
        <taxon>Embryophyta</taxon>
        <taxon>Bryophyta</taxon>
        <taxon>Sphagnophytina</taxon>
        <taxon>Sphagnopsida</taxon>
        <taxon>Sphagnales</taxon>
        <taxon>Sphagnaceae</taxon>
        <taxon>Sphagnum</taxon>
    </lineage>
</organism>
<dbReference type="Pfam" id="PF08879">
    <property type="entry name" value="WRC"/>
    <property type="match status" value="1"/>
</dbReference>
<feature type="region of interest" description="Disordered" evidence="2">
    <location>
        <begin position="428"/>
        <end position="450"/>
    </location>
</feature>
<protein>
    <recommendedName>
        <fullName evidence="3">WRC domain-containing protein</fullName>
    </recommendedName>
</protein>
<feature type="compositionally biased region" description="Polar residues" evidence="2">
    <location>
        <begin position="163"/>
        <end position="175"/>
    </location>
</feature>
<dbReference type="PANTHER" id="PTHR34122:SF3">
    <property type="entry name" value="WRC DOMAIN-CONTAINING PROTEIN"/>
    <property type="match status" value="1"/>
</dbReference>
<gene>
    <name evidence="4" type="ORF">CSSPJE1EN1_LOCUS9271</name>
</gene>